<accession>A0A2K8ZAQ3</accession>
<keyword evidence="3" id="KW-1185">Reference proteome</keyword>
<dbReference type="AlphaFoldDB" id="A0A2K8ZAQ3"/>
<gene>
    <name evidence="2" type="ORF">CWM47_36850</name>
</gene>
<dbReference type="Proteomes" id="UP000232883">
    <property type="component" value="Chromosome"/>
</dbReference>
<evidence type="ECO:0000256" key="1">
    <source>
        <dbReference type="SAM" id="MobiDB-lite"/>
    </source>
</evidence>
<dbReference type="EMBL" id="CP025096">
    <property type="protein sequence ID" value="AUD06924.1"/>
    <property type="molecule type" value="Genomic_DNA"/>
</dbReference>
<reference evidence="2 3" key="1">
    <citation type="submission" date="2017-11" db="EMBL/GenBank/DDBJ databases">
        <title>Taxonomic description and genome sequences of Spirosoma HA7 sp. nov., isolated from pollen microhabitat of Corylus avellana.</title>
        <authorList>
            <person name="Ambika Manirajan B."/>
            <person name="Suarez C."/>
            <person name="Ratering S."/>
            <person name="Geissler-Plaum R."/>
            <person name="Cardinale M."/>
            <person name="Sylvia S."/>
        </authorList>
    </citation>
    <scope>NUCLEOTIDE SEQUENCE [LARGE SCALE GENOMIC DNA]</scope>
    <source>
        <strain evidence="2 3">HA7</strain>
    </source>
</reference>
<protein>
    <submittedName>
        <fullName evidence="2">Uncharacterized protein</fullName>
    </submittedName>
</protein>
<evidence type="ECO:0000313" key="3">
    <source>
        <dbReference type="Proteomes" id="UP000232883"/>
    </source>
</evidence>
<sequence length="65" mass="6484">MGLSQTKPDRSHGEPTGPPEPTGLTGAAPAVGLPADKTRPAARPSYPPPPKPGRMAGGLFASDPA</sequence>
<name>A0A2K8ZAQ3_9BACT</name>
<evidence type="ECO:0000313" key="2">
    <source>
        <dbReference type="EMBL" id="AUD06924.1"/>
    </source>
</evidence>
<feature type="region of interest" description="Disordered" evidence="1">
    <location>
        <begin position="1"/>
        <end position="65"/>
    </location>
</feature>
<proteinExistence type="predicted"/>
<dbReference type="KEGG" id="spir:CWM47_36850"/>
<organism evidence="2 3">
    <name type="scientific">Spirosoma pollinicola</name>
    <dbReference type="NCBI Taxonomy" id="2057025"/>
    <lineage>
        <taxon>Bacteria</taxon>
        <taxon>Pseudomonadati</taxon>
        <taxon>Bacteroidota</taxon>
        <taxon>Cytophagia</taxon>
        <taxon>Cytophagales</taxon>
        <taxon>Cytophagaceae</taxon>
        <taxon>Spirosoma</taxon>
    </lineage>
</organism>